<dbReference type="PANTHER" id="PTHR43362">
    <property type="entry name" value="MANNITOL DEHYDROGENASE DSF1-RELATED"/>
    <property type="match status" value="1"/>
</dbReference>
<sequence length="463" mass="49119">MDSLSPAVARPGYDFARQRAGIVHFGIGAFHRAHQAVYTDDAMAAGDGDWRIIGVSLRSADVAEQLNPQDGLFTLTERSSDRTVTRLIGSVASVIVAPQDPQAVIEAIASPDTHIISFTVTEKGYVRRPDGSLDRANRAIVSDASAAGPPQTIYGFVAAGLARRKAAGLPGLTLLSCDNLADNGARLARLMSDYLTDTDPALAEWFARTCRCPGTMIDRIVPAVIDDDRQRVAASVGLDDRGAVITEPFSQWVIEDDFAGPRPRWETVGAQLVPNVGHYEAAKLRMLNGAHSALAYLGLARGHEFVHQAIADPELAGLIETLMRSEAAPTLPPDSGIDLGAYADALIARFANSALAHRLIQIAMDGSQKIPQRWLEPLAINQQAGRSTPATLQALAAWIQHVSGAARPVDDPMAAQLADLWASHGADGIAAALFGTGGVFQASWTPSAESAQALQAHLDAARN</sequence>
<evidence type="ECO:0000259" key="3">
    <source>
        <dbReference type="Pfam" id="PF08125"/>
    </source>
</evidence>
<evidence type="ECO:0000313" key="5">
    <source>
        <dbReference type="Proteomes" id="UP000258016"/>
    </source>
</evidence>
<dbReference type="Pfam" id="PF08125">
    <property type="entry name" value="Mannitol_dh_C"/>
    <property type="match status" value="1"/>
</dbReference>
<dbReference type="InterPro" id="IPR013131">
    <property type="entry name" value="Mannitol_DH_N"/>
</dbReference>
<dbReference type="InterPro" id="IPR050988">
    <property type="entry name" value="Mannitol_DH/Oxidoreductase"/>
</dbReference>
<keyword evidence="1" id="KW-0560">Oxidoreductase</keyword>
<evidence type="ECO:0000313" key="4">
    <source>
        <dbReference type="EMBL" id="ASR53447.1"/>
    </source>
</evidence>
<dbReference type="PANTHER" id="PTHR43362:SF1">
    <property type="entry name" value="MANNITOL DEHYDROGENASE 2-RELATED"/>
    <property type="match status" value="1"/>
</dbReference>
<feature type="domain" description="Mannitol dehydrogenase N-terminal" evidence="2">
    <location>
        <begin position="21"/>
        <end position="266"/>
    </location>
</feature>
<dbReference type="InterPro" id="IPR008927">
    <property type="entry name" value="6-PGluconate_DH-like_C_sf"/>
</dbReference>
<dbReference type="InterPro" id="IPR013328">
    <property type="entry name" value="6PGD_dom2"/>
</dbReference>
<feature type="domain" description="Mannitol dehydrogenase C-terminal" evidence="3">
    <location>
        <begin position="275"/>
        <end position="433"/>
    </location>
</feature>
<dbReference type="InterPro" id="IPR013118">
    <property type="entry name" value="Mannitol_DH_C"/>
</dbReference>
<organism evidence="4 5">
    <name type="scientific">Blastomonas fulva</name>
    <dbReference type="NCBI Taxonomy" id="1550728"/>
    <lineage>
        <taxon>Bacteria</taxon>
        <taxon>Pseudomonadati</taxon>
        <taxon>Pseudomonadota</taxon>
        <taxon>Alphaproteobacteria</taxon>
        <taxon>Sphingomonadales</taxon>
        <taxon>Sphingomonadaceae</taxon>
        <taxon>Blastomonas</taxon>
    </lineage>
</organism>
<dbReference type="Gene3D" id="3.40.50.720">
    <property type="entry name" value="NAD(P)-binding Rossmann-like Domain"/>
    <property type="match status" value="1"/>
</dbReference>
<name>A0ABN5BDH5_9SPHN</name>
<dbReference type="SUPFAM" id="SSF51735">
    <property type="entry name" value="NAD(P)-binding Rossmann-fold domains"/>
    <property type="match status" value="1"/>
</dbReference>
<proteinExistence type="predicted"/>
<evidence type="ECO:0000256" key="1">
    <source>
        <dbReference type="ARBA" id="ARBA00023002"/>
    </source>
</evidence>
<dbReference type="Pfam" id="PF01232">
    <property type="entry name" value="Mannitol_dh"/>
    <property type="match status" value="1"/>
</dbReference>
<keyword evidence="5" id="KW-1185">Reference proteome</keyword>
<dbReference type="PRINTS" id="PR00084">
    <property type="entry name" value="MTLDHDRGNASE"/>
</dbReference>
<reference evidence="4 5" key="1">
    <citation type="submission" date="2017-03" db="EMBL/GenBank/DDBJ databases">
        <title>Complete genome sequence of Blastomonas fulva degrading microcsystin LR.</title>
        <authorList>
            <person name="Lee H.-g."/>
            <person name="Jin L."/>
            <person name="oh H.-M."/>
        </authorList>
    </citation>
    <scope>NUCLEOTIDE SEQUENCE [LARGE SCALE GENOMIC DNA]</scope>
    <source>
        <strain evidence="4 5">T2</strain>
    </source>
</reference>
<protein>
    <submittedName>
        <fullName evidence="4">Mannitol dehydrogenase</fullName>
    </submittedName>
</protein>
<dbReference type="InterPro" id="IPR036291">
    <property type="entry name" value="NAD(P)-bd_dom_sf"/>
</dbReference>
<dbReference type="SUPFAM" id="SSF48179">
    <property type="entry name" value="6-phosphogluconate dehydrogenase C-terminal domain-like"/>
    <property type="match status" value="1"/>
</dbReference>
<dbReference type="Gene3D" id="1.10.1040.10">
    <property type="entry name" value="N-(1-d-carboxylethyl)-l-norvaline Dehydrogenase, domain 2"/>
    <property type="match status" value="1"/>
</dbReference>
<evidence type="ECO:0000259" key="2">
    <source>
        <dbReference type="Pfam" id="PF01232"/>
    </source>
</evidence>
<dbReference type="Proteomes" id="UP000258016">
    <property type="component" value="Chromosome"/>
</dbReference>
<gene>
    <name evidence="4" type="ORF">B5J99_09780</name>
</gene>
<dbReference type="InterPro" id="IPR000669">
    <property type="entry name" value="Mannitol_DH"/>
</dbReference>
<dbReference type="EMBL" id="CP020083">
    <property type="protein sequence ID" value="ASR53447.1"/>
    <property type="molecule type" value="Genomic_DNA"/>
</dbReference>
<accession>A0ABN5BDH5</accession>